<name>A0A7M1RY69_9CAUD</name>
<dbReference type="Proteomes" id="UP000593686">
    <property type="component" value="Genome"/>
</dbReference>
<evidence type="ECO:0000256" key="2">
    <source>
        <dbReference type="SAM" id="MobiDB-lite"/>
    </source>
</evidence>
<feature type="region of interest" description="Disordered" evidence="2">
    <location>
        <begin position="104"/>
        <end position="128"/>
    </location>
</feature>
<proteinExistence type="predicted"/>
<feature type="coiled-coil region" evidence="1">
    <location>
        <begin position="14"/>
        <end position="48"/>
    </location>
</feature>
<keyword evidence="1" id="KW-0175">Coiled coil</keyword>
<protein>
    <submittedName>
        <fullName evidence="3">Uncharacterized protein</fullName>
    </submittedName>
</protein>
<reference evidence="3 4" key="1">
    <citation type="submission" date="2020-07" db="EMBL/GenBank/DDBJ databases">
        <title>Taxonomic proposal: Crassvirales, a new order of highly abundant and diverse bacterial viruses.</title>
        <authorList>
            <person name="Shkoporov A.N."/>
            <person name="Stockdale S.R."/>
            <person name="Guerin E."/>
            <person name="Ross R.P."/>
            <person name="Hill C."/>
        </authorList>
    </citation>
    <scope>NUCLEOTIDE SEQUENCE [LARGE SCALE GENOMIC DNA]</scope>
</reference>
<evidence type="ECO:0000313" key="3">
    <source>
        <dbReference type="EMBL" id="QOR59357.1"/>
    </source>
</evidence>
<keyword evidence="4" id="KW-1185">Reference proteome</keyword>
<sequence length="128" mass="14600">MANKEFTKFELARMRRTAQNVEGFLKQKNKLEEKKAKIEEELSIINQQIELTDAPTVAMTGYHTEDIIKKVVTPTDQVDKNGNIIKKVTFEFIYPDTIIPPVKEEPVVDAPSSTENDETTINENDFAL</sequence>
<dbReference type="GeneID" id="65129919"/>
<dbReference type="EMBL" id="MT774389">
    <property type="protein sequence ID" value="QOR59357.1"/>
    <property type="molecule type" value="Genomic_DNA"/>
</dbReference>
<evidence type="ECO:0000313" key="4">
    <source>
        <dbReference type="Proteomes" id="UP000593686"/>
    </source>
</evidence>
<organism evidence="3 4">
    <name type="scientific">uncultured phage cr116_1</name>
    <dbReference type="NCBI Taxonomy" id="2772073"/>
    <lineage>
        <taxon>Viruses</taxon>
        <taxon>Duplodnaviria</taxon>
        <taxon>Heunggongvirae</taxon>
        <taxon>Uroviricota</taxon>
        <taxon>Caudoviricetes</taxon>
        <taxon>Crassvirales</taxon>
        <taxon>Steigviridae</taxon>
        <taxon>Asinivirinae</taxon>
        <taxon>Pamirivirus</taxon>
        <taxon>Pamirivirus faecium</taxon>
    </lineage>
</organism>
<accession>A0A7M1RY69</accession>
<dbReference type="KEGG" id="vg:65129919"/>
<dbReference type="RefSeq" id="YP_010111515.1">
    <property type="nucleotide sequence ID" value="NC_055882.1"/>
</dbReference>
<evidence type="ECO:0000256" key="1">
    <source>
        <dbReference type="SAM" id="Coils"/>
    </source>
</evidence>